<evidence type="ECO:0000313" key="3">
    <source>
        <dbReference type="EMBL" id="KGM01563.1"/>
    </source>
</evidence>
<dbReference type="EMBL" id="AXNT01000096">
    <property type="protein sequence ID" value="KGM01563.1"/>
    <property type="molecule type" value="Genomic_DNA"/>
</dbReference>
<dbReference type="PANTHER" id="PTHR35797">
    <property type="entry name" value="PROTEASE-RELATED"/>
    <property type="match status" value="1"/>
</dbReference>
<proteinExistence type="predicted"/>
<feature type="transmembrane region" description="Helical" evidence="1">
    <location>
        <begin position="105"/>
        <end position="126"/>
    </location>
</feature>
<dbReference type="Proteomes" id="UP000029833">
    <property type="component" value="Unassembled WGS sequence"/>
</dbReference>
<feature type="transmembrane region" description="Helical" evidence="1">
    <location>
        <begin position="78"/>
        <end position="99"/>
    </location>
</feature>
<feature type="transmembrane region" description="Helical" evidence="1">
    <location>
        <begin position="40"/>
        <end position="57"/>
    </location>
</feature>
<evidence type="ECO:0000256" key="1">
    <source>
        <dbReference type="SAM" id="Phobius"/>
    </source>
</evidence>
<gene>
    <name evidence="3" type="ORF">Q760_18550</name>
</gene>
<protein>
    <recommendedName>
        <fullName evidence="2">CAAX prenyl protease 2/Lysostaphin resistance protein A-like domain-containing protein</fullName>
    </recommendedName>
</protein>
<evidence type="ECO:0000259" key="2">
    <source>
        <dbReference type="Pfam" id="PF02517"/>
    </source>
</evidence>
<keyword evidence="1" id="KW-1133">Transmembrane helix</keyword>
<dbReference type="PANTHER" id="PTHR35797:SF1">
    <property type="entry name" value="PROTEASE"/>
    <property type="match status" value="1"/>
</dbReference>
<feature type="transmembrane region" description="Helical" evidence="1">
    <location>
        <begin position="223"/>
        <end position="244"/>
    </location>
</feature>
<dbReference type="STRING" id="1408250.Q760_18550"/>
<feature type="transmembrane region" description="Helical" evidence="1">
    <location>
        <begin position="147"/>
        <end position="166"/>
    </location>
</feature>
<name>A0A0A0B5V9_9CELL</name>
<sequence length="264" mass="26501">MDQPARVTGPVVVFVVATLVASGLLLAVQGATGVDPAVQSHVQLAPAVGALVTWLVHRARLRTLLPAPVSPRELGTRTALAAGACLLYAVLVLGLTLATGAPVSGAVAVGSVPFAVVALAQLLGAAGEETGWRGLLQPLLERRTSRLRAALLTGAVWAVWHVQAFAAGAGVAVAFVVATLAFAVLLASLGSGSVVQRVVVATLAHWLVNLALLVVAGERTGELAAVVVNAVAMVVTTGLVLAVARARRPYAGVAAAPVSATSRG</sequence>
<feature type="domain" description="CAAX prenyl protease 2/Lysostaphin resistance protein A-like" evidence="2">
    <location>
        <begin position="113"/>
        <end position="210"/>
    </location>
</feature>
<feature type="transmembrane region" description="Helical" evidence="1">
    <location>
        <begin position="198"/>
        <end position="217"/>
    </location>
</feature>
<dbReference type="RefSeq" id="WP_052104253.1">
    <property type="nucleotide sequence ID" value="NZ_AXNT01000096.1"/>
</dbReference>
<dbReference type="InterPro" id="IPR003675">
    <property type="entry name" value="Rce1/LyrA-like_dom"/>
</dbReference>
<dbReference type="InterPro" id="IPR042150">
    <property type="entry name" value="MmRce1-like"/>
</dbReference>
<organism evidence="3 4">
    <name type="scientific">Cellulomonas cellasea DSM 20118</name>
    <dbReference type="NCBI Taxonomy" id="1408250"/>
    <lineage>
        <taxon>Bacteria</taxon>
        <taxon>Bacillati</taxon>
        <taxon>Actinomycetota</taxon>
        <taxon>Actinomycetes</taxon>
        <taxon>Micrococcales</taxon>
        <taxon>Cellulomonadaceae</taxon>
        <taxon>Cellulomonas</taxon>
    </lineage>
</organism>
<dbReference type="OrthoDB" id="3693644at2"/>
<dbReference type="GO" id="GO:0004175">
    <property type="term" value="F:endopeptidase activity"/>
    <property type="evidence" value="ECO:0007669"/>
    <property type="project" value="UniProtKB-ARBA"/>
</dbReference>
<feature type="transmembrane region" description="Helical" evidence="1">
    <location>
        <begin position="7"/>
        <end position="28"/>
    </location>
</feature>
<feature type="transmembrane region" description="Helical" evidence="1">
    <location>
        <begin position="172"/>
        <end position="191"/>
    </location>
</feature>
<dbReference type="AlphaFoldDB" id="A0A0A0B5V9"/>
<dbReference type="Pfam" id="PF02517">
    <property type="entry name" value="Rce1-like"/>
    <property type="match status" value="1"/>
</dbReference>
<dbReference type="GO" id="GO:0080120">
    <property type="term" value="P:CAAX-box protein maturation"/>
    <property type="evidence" value="ECO:0007669"/>
    <property type="project" value="UniProtKB-ARBA"/>
</dbReference>
<evidence type="ECO:0000313" key="4">
    <source>
        <dbReference type="Proteomes" id="UP000029833"/>
    </source>
</evidence>
<keyword evidence="1" id="KW-0472">Membrane</keyword>
<reference evidence="3 4" key="1">
    <citation type="submission" date="2013-10" db="EMBL/GenBank/DDBJ databases">
        <authorList>
            <person name="Wang G."/>
            <person name="Zhuang W."/>
        </authorList>
    </citation>
    <scope>NUCLEOTIDE SEQUENCE [LARGE SCALE GENOMIC DNA]</scope>
    <source>
        <strain evidence="3 4">DSM 20118</strain>
    </source>
</reference>
<keyword evidence="1" id="KW-0812">Transmembrane</keyword>
<accession>A0A0A0B5V9</accession>
<keyword evidence="4" id="KW-1185">Reference proteome</keyword>
<comment type="caution">
    <text evidence="3">The sequence shown here is derived from an EMBL/GenBank/DDBJ whole genome shotgun (WGS) entry which is preliminary data.</text>
</comment>